<dbReference type="InterPro" id="IPR013324">
    <property type="entry name" value="RNA_pol_sigma_r3/r4-like"/>
</dbReference>
<protein>
    <submittedName>
        <fullName evidence="8">RNA polymerase sigma factor</fullName>
    </submittedName>
</protein>
<keyword evidence="2" id="KW-0805">Transcription regulation</keyword>
<dbReference type="Proteomes" id="UP001595909">
    <property type="component" value="Unassembled WGS sequence"/>
</dbReference>
<sequence>MITDGLRELVPAVIGVLVRRGADFASAEDAVQEALIRALETWPDDPPRDPKAWLVAASWRKFLDAVRSDSSRQGRELAVDLEPPAGPVAGADDTLRLYFLCAHPTLPPASAVALTLRAVGGLTTRQIATAYLVPEATMAQRISRAKKRIEGLALDRPGDLGTVLRVLYLVFNEGYGADGTEHTDLAGEAIRIARQLAALTDDPEVAGLLALMLLHHARRATRTGPGGRLIPLAEQDRSRWDTGMIAEGVAILQAALARDRLGDYQAQAAIAALHADAPSTAETDWVQIVEWYDELLALTDSPVVRLNRAVAVGEADGARAGLAALADVDPGLPRRAAVAAHLHERAGDLARAAELYAEASRTATSVPERDHLTRETARVRQLLRP</sequence>
<keyword evidence="9" id="KW-1185">Reference proteome</keyword>
<dbReference type="Gene3D" id="1.10.10.10">
    <property type="entry name" value="Winged helix-like DNA-binding domain superfamily/Winged helix DNA-binding domain"/>
    <property type="match status" value="1"/>
</dbReference>
<evidence type="ECO:0000313" key="9">
    <source>
        <dbReference type="Proteomes" id="UP001595909"/>
    </source>
</evidence>
<dbReference type="PANTHER" id="PTHR47756">
    <property type="entry name" value="BLL6612 PROTEIN-RELATED"/>
    <property type="match status" value="1"/>
</dbReference>
<evidence type="ECO:0000259" key="5">
    <source>
        <dbReference type="Pfam" id="PF04542"/>
    </source>
</evidence>
<evidence type="ECO:0000256" key="4">
    <source>
        <dbReference type="ARBA" id="ARBA00023163"/>
    </source>
</evidence>
<dbReference type="SUPFAM" id="SSF88659">
    <property type="entry name" value="Sigma3 and sigma4 domains of RNA polymerase sigma factors"/>
    <property type="match status" value="1"/>
</dbReference>
<dbReference type="PANTHER" id="PTHR47756:SF2">
    <property type="entry name" value="BLL6612 PROTEIN"/>
    <property type="match status" value="1"/>
</dbReference>
<dbReference type="Gene3D" id="1.10.1740.10">
    <property type="match status" value="1"/>
</dbReference>
<dbReference type="Pfam" id="PF20239">
    <property type="entry name" value="DUF6596"/>
    <property type="match status" value="1"/>
</dbReference>
<dbReference type="InterPro" id="IPR013325">
    <property type="entry name" value="RNA_pol_sigma_r2"/>
</dbReference>
<comment type="caution">
    <text evidence="8">The sequence shown here is derived from an EMBL/GenBank/DDBJ whole genome shotgun (WGS) entry which is preliminary data.</text>
</comment>
<evidence type="ECO:0000259" key="7">
    <source>
        <dbReference type="Pfam" id="PF20239"/>
    </source>
</evidence>
<dbReference type="InterPro" id="IPR046531">
    <property type="entry name" value="DUF6596"/>
</dbReference>
<dbReference type="SUPFAM" id="SSF88946">
    <property type="entry name" value="Sigma2 domain of RNA polymerase sigma factors"/>
    <property type="match status" value="1"/>
</dbReference>
<feature type="domain" description="DUF6596" evidence="7">
    <location>
        <begin position="160"/>
        <end position="255"/>
    </location>
</feature>
<feature type="domain" description="RNA polymerase sigma factor 70 region 4 type 2" evidence="6">
    <location>
        <begin position="97"/>
        <end position="149"/>
    </location>
</feature>
<evidence type="ECO:0000256" key="3">
    <source>
        <dbReference type="ARBA" id="ARBA00023082"/>
    </source>
</evidence>
<dbReference type="EMBL" id="JBHSIM010000062">
    <property type="protein sequence ID" value="MFC4836474.1"/>
    <property type="molecule type" value="Genomic_DNA"/>
</dbReference>
<dbReference type="InterPro" id="IPR013249">
    <property type="entry name" value="RNA_pol_sigma70_r4_t2"/>
</dbReference>
<dbReference type="RefSeq" id="WP_274189134.1">
    <property type="nucleotide sequence ID" value="NZ_BAABHN010000062.1"/>
</dbReference>
<evidence type="ECO:0000256" key="1">
    <source>
        <dbReference type="ARBA" id="ARBA00010641"/>
    </source>
</evidence>
<evidence type="ECO:0000313" key="8">
    <source>
        <dbReference type="EMBL" id="MFC4836474.1"/>
    </source>
</evidence>
<dbReference type="InterPro" id="IPR036388">
    <property type="entry name" value="WH-like_DNA-bd_sf"/>
</dbReference>
<dbReference type="Pfam" id="PF08281">
    <property type="entry name" value="Sigma70_r4_2"/>
    <property type="match status" value="1"/>
</dbReference>
<name>A0ABV9RSJ3_9PSEU</name>
<keyword evidence="3" id="KW-0731">Sigma factor</keyword>
<dbReference type="InterPro" id="IPR007627">
    <property type="entry name" value="RNA_pol_sigma70_r2"/>
</dbReference>
<comment type="similarity">
    <text evidence="1">Belongs to the sigma-70 factor family. ECF subfamily.</text>
</comment>
<evidence type="ECO:0000259" key="6">
    <source>
        <dbReference type="Pfam" id="PF08281"/>
    </source>
</evidence>
<keyword evidence="4" id="KW-0804">Transcription</keyword>
<evidence type="ECO:0000256" key="2">
    <source>
        <dbReference type="ARBA" id="ARBA00023015"/>
    </source>
</evidence>
<reference evidence="9" key="1">
    <citation type="journal article" date="2019" name="Int. J. Syst. Evol. Microbiol.">
        <title>The Global Catalogue of Microorganisms (GCM) 10K type strain sequencing project: providing services to taxonomists for standard genome sequencing and annotation.</title>
        <authorList>
            <consortium name="The Broad Institute Genomics Platform"/>
            <consortium name="The Broad Institute Genome Sequencing Center for Infectious Disease"/>
            <person name="Wu L."/>
            <person name="Ma J."/>
        </authorList>
    </citation>
    <scope>NUCLEOTIDE SEQUENCE [LARGE SCALE GENOMIC DNA]</scope>
    <source>
        <strain evidence="9">CCUG 50347</strain>
    </source>
</reference>
<dbReference type="Pfam" id="PF04542">
    <property type="entry name" value="Sigma70_r2"/>
    <property type="match status" value="1"/>
</dbReference>
<proteinExistence type="inferred from homology"/>
<organism evidence="8 9">
    <name type="scientific">Actinomycetospora chibensis</name>
    <dbReference type="NCBI Taxonomy" id="663606"/>
    <lineage>
        <taxon>Bacteria</taxon>
        <taxon>Bacillati</taxon>
        <taxon>Actinomycetota</taxon>
        <taxon>Actinomycetes</taxon>
        <taxon>Pseudonocardiales</taxon>
        <taxon>Pseudonocardiaceae</taxon>
        <taxon>Actinomycetospora</taxon>
    </lineage>
</organism>
<feature type="domain" description="RNA polymerase sigma-70 region 2" evidence="5">
    <location>
        <begin position="7"/>
        <end position="70"/>
    </location>
</feature>
<gene>
    <name evidence="8" type="ORF">ACFPEL_28990</name>
</gene>
<accession>A0ABV9RSJ3</accession>